<protein>
    <submittedName>
        <fullName evidence="3">Uncharacterized protein</fullName>
    </submittedName>
</protein>
<evidence type="ECO:0000313" key="3">
    <source>
        <dbReference type="EMBL" id="MBC2670446.1"/>
    </source>
</evidence>
<evidence type="ECO:0000313" key="4">
    <source>
        <dbReference type="Proteomes" id="UP000551327"/>
    </source>
</evidence>
<reference evidence="3 4" key="1">
    <citation type="submission" date="2020-08" db="EMBL/GenBank/DDBJ databases">
        <title>The genome sequence of type strain Novosphingobium piscinae KCTC 42194.</title>
        <authorList>
            <person name="Liu Y."/>
        </authorList>
    </citation>
    <scope>NUCLEOTIDE SEQUENCE [LARGE SCALE GENOMIC DNA]</scope>
    <source>
        <strain evidence="3 4">KCTC 42194</strain>
    </source>
</reference>
<comment type="caution">
    <text evidence="3">The sequence shown here is derived from an EMBL/GenBank/DDBJ whole genome shotgun (WGS) entry which is preliminary data.</text>
</comment>
<keyword evidence="2" id="KW-0472">Membrane</keyword>
<keyword evidence="2" id="KW-1133">Transmembrane helix</keyword>
<evidence type="ECO:0000256" key="1">
    <source>
        <dbReference type="SAM" id="MobiDB-lite"/>
    </source>
</evidence>
<dbReference type="RefSeq" id="WP_185680302.1">
    <property type="nucleotide sequence ID" value="NZ_JACLAX010000019.1"/>
</dbReference>
<dbReference type="AlphaFoldDB" id="A0A7X1G0M5"/>
<feature type="region of interest" description="Disordered" evidence="1">
    <location>
        <begin position="1"/>
        <end position="26"/>
    </location>
</feature>
<gene>
    <name evidence="3" type="ORF">H7F53_14945</name>
</gene>
<name>A0A7X1G0M5_9SPHN</name>
<keyword evidence="4" id="KW-1185">Reference proteome</keyword>
<evidence type="ECO:0000256" key="2">
    <source>
        <dbReference type="SAM" id="Phobius"/>
    </source>
</evidence>
<dbReference type="Proteomes" id="UP000551327">
    <property type="component" value="Unassembled WGS sequence"/>
</dbReference>
<sequence>MSETPTPDAPPAPAQEPAAKDPAAKDPAKARFIAITLLRMSGALCVLLGVMITERRIDSPWWLGVILTLVGFVDVFLMPKILARRWKTPG</sequence>
<dbReference type="EMBL" id="JACLAX010000019">
    <property type="protein sequence ID" value="MBC2670446.1"/>
    <property type="molecule type" value="Genomic_DNA"/>
</dbReference>
<feature type="transmembrane region" description="Helical" evidence="2">
    <location>
        <begin position="32"/>
        <end position="53"/>
    </location>
</feature>
<proteinExistence type="predicted"/>
<accession>A0A7X1G0M5</accession>
<feature type="transmembrane region" description="Helical" evidence="2">
    <location>
        <begin position="59"/>
        <end position="77"/>
    </location>
</feature>
<keyword evidence="2" id="KW-0812">Transmembrane</keyword>
<organism evidence="3 4">
    <name type="scientific">Novosphingobium piscinae</name>
    <dbReference type="NCBI Taxonomy" id="1507448"/>
    <lineage>
        <taxon>Bacteria</taxon>
        <taxon>Pseudomonadati</taxon>
        <taxon>Pseudomonadota</taxon>
        <taxon>Alphaproteobacteria</taxon>
        <taxon>Sphingomonadales</taxon>
        <taxon>Sphingomonadaceae</taxon>
        <taxon>Novosphingobium</taxon>
    </lineage>
</organism>